<dbReference type="InterPro" id="IPR026591">
    <property type="entry name" value="Sirtuin_cat_small_dom_sf"/>
</dbReference>
<dbReference type="OrthoDB" id="9800582at2"/>
<evidence type="ECO:0000259" key="5">
    <source>
        <dbReference type="PROSITE" id="PS50305"/>
    </source>
</evidence>
<comment type="subcellular location">
    <subcellularLocation>
        <location evidence="3">Cytoplasm</location>
    </subcellularLocation>
</comment>
<dbReference type="CDD" id="cd01412">
    <property type="entry name" value="SIRT5_Af1_CobB"/>
    <property type="match status" value="1"/>
</dbReference>
<reference evidence="7" key="1">
    <citation type="submission" date="2006-12" db="EMBL/GenBank/DDBJ databases">
        <title>Complete sequence of Halorhodospira halophila SL1.</title>
        <authorList>
            <consortium name="US DOE Joint Genome Institute"/>
            <person name="Copeland A."/>
            <person name="Lucas S."/>
            <person name="Lapidus A."/>
            <person name="Barry K."/>
            <person name="Detter J.C."/>
            <person name="Glavina del Rio T."/>
            <person name="Hammon N."/>
            <person name="Israni S."/>
            <person name="Dalin E."/>
            <person name="Tice H."/>
            <person name="Pitluck S."/>
            <person name="Saunders E."/>
            <person name="Brettin T."/>
            <person name="Bruce D."/>
            <person name="Han C."/>
            <person name="Tapia R."/>
            <person name="Schmutz J."/>
            <person name="Larimer F."/>
            <person name="Land M."/>
            <person name="Hauser L."/>
            <person name="Kyrpides N."/>
            <person name="Mikhailova N."/>
            <person name="Hoff W."/>
            <person name="Richardson P."/>
        </authorList>
    </citation>
    <scope>NUCLEOTIDE SEQUENCE [LARGE SCALE GENOMIC DNA]</scope>
    <source>
        <strain evidence="7">DSM 244 / SL1</strain>
    </source>
</reference>
<protein>
    <recommendedName>
        <fullName evidence="3">NAD-dependent protein deacylase</fullName>
        <ecNumber evidence="3">2.3.1.286</ecNumber>
    </recommendedName>
    <alternativeName>
        <fullName evidence="3">Regulatory protein SIR2 homolog</fullName>
    </alternativeName>
</protein>
<dbReference type="InterPro" id="IPR003000">
    <property type="entry name" value="Sirtuin"/>
</dbReference>
<dbReference type="PANTHER" id="PTHR11085:SF4">
    <property type="entry name" value="NAD-DEPENDENT PROTEIN DEACYLASE"/>
    <property type="match status" value="1"/>
</dbReference>
<keyword evidence="2 3" id="KW-0520">NAD</keyword>
<comment type="catalytic activity">
    <reaction evidence="3">
        <text>N(6)-acetyl-L-lysyl-[protein] + NAD(+) + H2O = 2''-O-acetyl-ADP-D-ribose + nicotinamide + L-lysyl-[protein]</text>
        <dbReference type="Rhea" id="RHEA:43636"/>
        <dbReference type="Rhea" id="RHEA-COMP:9752"/>
        <dbReference type="Rhea" id="RHEA-COMP:10731"/>
        <dbReference type="ChEBI" id="CHEBI:15377"/>
        <dbReference type="ChEBI" id="CHEBI:17154"/>
        <dbReference type="ChEBI" id="CHEBI:29969"/>
        <dbReference type="ChEBI" id="CHEBI:57540"/>
        <dbReference type="ChEBI" id="CHEBI:61930"/>
        <dbReference type="ChEBI" id="CHEBI:83767"/>
        <dbReference type="EC" id="2.3.1.286"/>
    </reaction>
</comment>
<dbReference type="GO" id="GO:0036054">
    <property type="term" value="F:protein-malonyllysine demalonylase activity"/>
    <property type="evidence" value="ECO:0007669"/>
    <property type="project" value="InterPro"/>
</dbReference>
<feature type="domain" description="Deacetylase sirtuin-type" evidence="5">
    <location>
        <begin position="1"/>
        <end position="244"/>
    </location>
</feature>
<dbReference type="HOGENOM" id="CLU_023643_3_1_6"/>
<feature type="binding site" evidence="3">
    <location>
        <begin position="185"/>
        <end position="187"/>
    </location>
    <ligand>
        <name>NAD(+)</name>
        <dbReference type="ChEBI" id="CHEBI:57540"/>
    </ligand>
</feature>
<feature type="binding site" evidence="3">
    <location>
        <position position="229"/>
    </location>
    <ligand>
        <name>NAD(+)</name>
        <dbReference type="ChEBI" id="CHEBI:57540"/>
    </ligand>
</feature>
<keyword evidence="1" id="KW-0808">Transferase</keyword>
<dbReference type="Pfam" id="PF02146">
    <property type="entry name" value="SIR2"/>
    <property type="match status" value="1"/>
</dbReference>
<dbReference type="InterPro" id="IPR050134">
    <property type="entry name" value="NAD-dep_sirtuin_deacylases"/>
</dbReference>
<reference evidence="6 7" key="2">
    <citation type="journal article" date="2013" name="Stand. Genomic Sci.">
        <title>Complete genome sequence of Halorhodospira halophila SL1.</title>
        <authorList>
            <person name="Challacombe J.F."/>
            <person name="Majid S."/>
            <person name="Deole R."/>
            <person name="Brettin T.S."/>
            <person name="Bruce D."/>
            <person name="Delano S.F."/>
            <person name="Detter J.C."/>
            <person name="Gleasner C.D."/>
            <person name="Han C.S."/>
            <person name="Misra M."/>
            <person name="Reitenga K.G."/>
            <person name="Mikhailova N."/>
            <person name="Woyke T."/>
            <person name="Pitluck S."/>
            <person name="Nolan M."/>
            <person name="Land M.L."/>
            <person name="Saunders E."/>
            <person name="Tapia R."/>
            <person name="Lapidus A."/>
            <person name="Ivanova N."/>
            <person name="Hoff W.D."/>
        </authorList>
    </citation>
    <scope>NUCLEOTIDE SEQUENCE [LARGE SCALE GENOMIC DNA]</scope>
    <source>
        <strain evidence="7">DSM 244 / SL1</strain>
    </source>
</reference>
<evidence type="ECO:0000313" key="7">
    <source>
        <dbReference type="Proteomes" id="UP000000647"/>
    </source>
</evidence>
<dbReference type="PROSITE" id="PS50305">
    <property type="entry name" value="SIRTUIN"/>
    <property type="match status" value="1"/>
</dbReference>
<evidence type="ECO:0000256" key="2">
    <source>
        <dbReference type="ARBA" id="ARBA00023027"/>
    </source>
</evidence>
<accession>A1WXE9</accession>
<dbReference type="RefSeq" id="WP_011814383.1">
    <property type="nucleotide sequence ID" value="NC_008789.1"/>
</dbReference>
<dbReference type="Gene3D" id="3.30.1600.10">
    <property type="entry name" value="SIR2/SIRT2 'Small Domain"/>
    <property type="match status" value="1"/>
</dbReference>
<dbReference type="GO" id="GO:0036055">
    <property type="term" value="F:protein-succinyllysine desuccinylase activity"/>
    <property type="evidence" value="ECO:0007669"/>
    <property type="project" value="UniProtKB-UniRule"/>
</dbReference>
<dbReference type="EC" id="2.3.1.286" evidence="3"/>
<dbReference type="PANTHER" id="PTHR11085">
    <property type="entry name" value="NAD-DEPENDENT PROTEIN DEACYLASE SIRTUIN-5, MITOCHONDRIAL-RELATED"/>
    <property type="match status" value="1"/>
</dbReference>
<dbReference type="HAMAP" id="MF_01121">
    <property type="entry name" value="Sirtuin_ClassIII"/>
    <property type="match status" value="1"/>
</dbReference>
<feature type="binding site" evidence="3">
    <location>
        <begin position="211"/>
        <end position="213"/>
    </location>
    <ligand>
        <name>NAD(+)</name>
        <dbReference type="ChEBI" id="CHEBI:57540"/>
    </ligand>
</feature>
<gene>
    <name evidence="3" type="primary">cobB</name>
    <name evidence="6" type="ordered locus">Hhal_1597</name>
</gene>
<dbReference type="NCBIfam" id="NF001753">
    <property type="entry name" value="PRK00481.1-3"/>
    <property type="match status" value="1"/>
</dbReference>
<comment type="caution">
    <text evidence="3 4">Lacks conserved residue(s) required for the propagation of feature annotation.</text>
</comment>
<keyword evidence="7" id="KW-1185">Reference proteome</keyword>
<dbReference type="InterPro" id="IPR026590">
    <property type="entry name" value="Ssirtuin_cat_dom"/>
</dbReference>
<comment type="domain">
    <text evidence="3">2 residues (Tyr-68 and Arg-71) present in a large hydrophobic pocket are probably involved in substrate specificity. They are important for desuccinylation activity, but dispensable for deacetylation activity.</text>
</comment>
<feature type="binding site" evidence="3">
    <location>
        <position position="71"/>
    </location>
    <ligand>
        <name>substrate</name>
    </ligand>
</feature>
<keyword evidence="3" id="KW-0963">Cytoplasm</keyword>
<feature type="binding site" evidence="3">
    <location>
        <begin position="102"/>
        <end position="105"/>
    </location>
    <ligand>
        <name>NAD(+)</name>
        <dbReference type="ChEBI" id="CHEBI:57540"/>
    </ligand>
</feature>
<evidence type="ECO:0000256" key="4">
    <source>
        <dbReference type="PROSITE-ProRule" id="PRU00236"/>
    </source>
</evidence>
<name>A1WXE9_HALHL</name>
<evidence type="ECO:0000313" key="6">
    <source>
        <dbReference type="EMBL" id="ABM62361.1"/>
    </source>
</evidence>
<dbReference type="Proteomes" id="UP000000647">
    <property type="component" value="Chromosome"/>
</dbReference>
<dbReference type="InterPro" id="IPR029035">
    <property type="entry name" value="DHS-like_NAD/FAD-binding_dom"/>
</dbReference>
<organism evidence="6 7">
    <name type="scientific">Halorhodospira halophila (strain DSM 244 / SL1)</name>
    <name type="common">Ectothiorhodospira halophila (strain DSM 244 / SL1)</name>
    <dbReference type="NCBI Taxonomy" id="349124"/>
    <lineage>
        <taxon>Bacteria</taxon>
        <taxon>Pseudomonadati</taxon>
        <taxon>Pseudomonadota</taxon>
        <taxon>Gammaproteobacteria</taxon>
        <taxon>Chromatiales</taxon>
        <taxon>Ectothiorhodospiraceae</taxon>
        <taxon>Halorhodospira</taxon>
    </lineage>
</organism>
<dbReference type="EMBL" id="CP000544">
    <property type="protein sequence ID" value="ABM62361.1"/>
    <property type="molecule type" value="Genomic_DNA"/>
</dbReference>
<dbReference type="SUPFAM" id="SSF52467">
    <property type="entry name" value="DHS-like NAD/FAD-binding domain"/>
    <property type="match status" value="1"/>
</dbReference>
<dbReference type="eggNOG" id="COG0846">
    <property type="taxonomic scope" value="Bacteria"/>
</dbReference>
<dbReference type="GO" id="GO:0005737">
    <property type="term" value="C:cytoplasm"/>
    <property type="evidence" value="ECO:0007669"/>
    <property type="project" value="UniProtKB-SubCell"/>
</dbReference>
<comment type="similarity">
    <text evidence="3">Belongs to the sirtuin family. Class III subfamily.</text>
</comment>
<proteinExistence type="inferred from homology"/>
<comment type="function">
    <text evidence="3">NAD-dependent lysine deacetylase and desuccinylase that specifically removes acetyl and succinyl groups on target proteins. Modulates the activities of several proteins which are inactive in their acylated form.</text>
</comment>
<evidence type="ECO:0000256" key="3">
    <source>
        <dbReference type="HAMAP-Rule" id="MF_01121"/>
    </source>
</evidence>
<evidence type="ECO:0000256" key="1">
    <source>
        <dbReference type="ARBA" id="ARBA00022679"/>
    </source>
</evidence>
<feature type="active site" description="Proton acceptor" evidence="3">
    <location>
        <position position="120"/>
    </location>
</feature>
<dbReference type="GO" id="GO:0017136">
    <property type="term" value="F:histone deacetylase activity, NAD-dependent"/>
    <property type="evidence" value="ECO:0007669"/>
    <property type="project" value="TreeGrafter"/>
</dbReference>
<sequence>MTHIEKRLRQVLHRAQRIVALTGAGISAESGVPTFRDAQTGYWEQFDPGELATPEAFRRNPRRVWAWYAQRRRLAEQAQPNAGHRALVDWERQLGGLRVVTQNVDGLHQRAGSQQVTELHGNIHRDRVFEGAVDGASDAPELPRCPCSGGLLRPDVVWFGEALPEGTVEAAVAAVREADLVLSVGTSSLVQPAASLPLEALERDIPVLEVNREPTPLTPVADWSLRGSAGEILPALVGAATEAV</sequence>
<dbReference type="GO" id="GO:0070403">
    <property type="term" value="F:NAD+ binding"/>
    <property type="evidence" value="ECO:0007669"/>
    <property type="project" value="UniProtKB-UniRule"/>
</dbReference>
<dbReference type="AlphaFoldDB" id="A1WXE9"/>
<dbReference type="InterPro" id="IPR027546">
    <property type="entry name" value="Sirtuin_class_III"/>
</dbReference>
<dbReference type="Gene3D" id="3.40.50.1220">
    <property type="entry name" value="TPP-binding domain"/>
    <property type="match status" value="1"/>
</dbReference>
<comment type="catalytic activity">
    <reaction evidence="3">
        <text>N(6)-succinyl-L-lysyl-[protein] + NAD(+) + H2O = 2''-O-succinyl-ADP-D-ribose + nicotinamide + L-lysyl-[protein]</text>
        <dbReference type="Rhea" id="RHEA:47668"/>
        <dbReference type="Rhea" id="RHEA-COMP:9752"/>
        <dbReference type="Rhea" id="RHEA-COMP:11877"/>
        <dbReference type="ChEBI" id="CHEBI:15377"/>
        <dbReference type="ChEBI" id="CHEBI:17154"/>
        <dbReference type="ChEBI" id="CHEBI:29969"/>
        <dbReference type="ChEBI" id="CHEBI:57540"/>
        <dbReference type="ChEBI" id="CHEBI:87830"/>
        <dbReference type="ChEBI" id="CHEBI:87832"/>
    </reaction>
</comment>
<dbReference type="STRING" id="349124.Hhal_1597"/>
<feature type="binding site" evidence="3">
    <location>
        <position position="68"/>
    </location>
    <ligand>
        <name>substrate</name>
    </ligand>
</feature>
<dbReference type="KEGG" id="hha:Hhal_1597"/>